<feature type="transmembrane region" description="Helical" evidence="1">
    <location>
        <begin position="324"/>
        <end position="343"/>
    </location>
</feature>
<organism evidence="2 3">
    <name type="scientific">Arthrobacter echini</name>
    <dbReference type="NCBI Taxonomy" id="1529066"/>
    <lineage>
        <taxon>Bacteria</taxon>
        <taxon>Bacillati</taxon>
        <taxon>Actinomycetota</taxon>
        <taxon>Actinomycetes</taxon>
        <taxon>Micrococcales</taxon>
        <taxon>Micrococcaceae</taxon>
        <taxon>Arthrobacter</taxon>
    </lineage>
</organism>
<keyword evidence="1" id="KW-0472">Membrane</keyword>
<feature type="transmembrane region" description="Helical" evidence="1">
    <location>
        <begin position="33"/>
        <end position="53"/>
    </location>
</feature>
<name>A0A4S5EA34_9MICC</name>
<gene>
    <name evidence="2" type="ORF">E8P82_00600</name>
</gene>
<feature type="transmembrane region" description="Helical" evidence="1">
    <location>
        <begin position="186"/>
        <end position="208"/>
    </location>
</feature>
<dbReference type="Proteomes" id="UP000305233">
    <property type="component" value="Unassembled WGS sequence"/>
</dbReference>
<keyword evidence="1" id="KW-1133">Transmembrane helix</keyword>
<dbReference type="InterPro" id="IPR046671">
    <property type="entry name" value="DUF6541"/>
</dbReference>
<feature type="transmembrane region" description="Helical" evidence="1">
    <location>
        <begin position="271"/>
        <end position="288"/>
    </location>
</feature>
<feature type="transmembrane region" description="Helical" evidence="1">
    <location>
        <begin position="100"/>
        <end position="122"/>
    </location>
</feature>
<evidence type="ECO:0000313" key="2">
    <source>
        <dbReference type="EMBL" id="THJ68450.1"/>
    </source>
</evidence>
<dbReference type="OrthoDB" id="3169698at2"/>
<dbReference type="RefSeq" id="WP_136452551.1">
    <property type="nucleotide sequence ID" value="NZ_SSWH01000001.1"/>
</dbReference>
<feature type="transmembrane region" description="Helical" evidence="1">
    <location>
        <begin position="294"/>
        <end position="312"/>
    </location>
</feature>
<feature type="transmembrane region" description="Helical" evidence="1">
    <location>
        <begin position="478"/>
        <end position="499"/>
    </location>
</feature>
<proteinExistence type="predicted"/>
<sequence length="652" mass="68352">MSWAEAAPAFLVSLLVVFGPGLLWGAALGLRRLTLLALAGPLSITAVVVSAEAAALVGIGWSLLPVAVVAAGVAVLLRFARHLFAHLLHPQPEAAPAASWRTVITAWAVSAVPLAAIMIWIIGVSENIAQSHDNTFHLNALRYIDDTANASSLTLGYLGSREGTFYPAAWHAVVSLVMTSGVPLTAAVNVTNVVLITAIWSTGCLFLVTRVLGEGALPLLVAAVLSTAYSTFPYLLLEFGVVYPFLLSVALLPAALGLVLQLVGAGVPGPLRTLLSVALLIGVLPGLLLAHPSALLGLLALGAPAVLAVVQRRARSADGRARRTALAGGAAFLLVGVLLWATVRPARSGADNWLELGDAGRAVAEVLFHGPLARPVAVLVTVLTVVGAVVVLRRRRNRWILALYAVAAALFVIGNWRQAPDLRWIVTGPWYNDYFRISALLPVGGILLASVGGAAVADALLARARRRRSLRGTPEPSWFVPVLAGALVLSALAVAPFFAVQRGVVEAAAQYRYTDNSRLLTSDELELLQRLPESVPPDAVVAGMPLTGASLSYALADRRTLLPHGTVPATADARLVFEELDTMVGNPEVCAAVRRTNLRFVLDFGSASVRGGNAPVPSGLDELTVENGFVLVDSEGDASLYRIVGCNTPSES</sequence>
<feature type="transmembrane region" description="Helical" evidence="1">
    <location>
        <begin position="59"/>
        <end position="79"/>
    </location>
</feature>
<reference evidence="2 3" key="1">
    <citation type="submission" date="2019-04" db="EMBL/GenBank/DDBJ databases">
        <authorList>
            <person name="Liu Q."/>
            <person name="Xin Y.-H."/>
        </authorList>
    </citation>
    <scope>NUCLEOTIDE SEQUENCE [LARGE SCALE GENOMIC DNA]</scope>
    <source>
        <strain evidence="2 3">AM23</strain>
    </source>
</reference>
<evidence type="ECO:0000313" key="3">
    <source>
        <dbReference type="Proteomes" id="UP000305233"/>
    </source>
</evidence>
<keyword evidence="1" id="KW-0812">Transmembrane</keyword>
<feature type="transmembrane region" description="Helical" evidence="1">
    <location>
        <begin position="215"/>
        <end position="236"/>
    </location>
</feature>
<feature type="transmembrane region" description="Helical" evidence="1">
    <location>
        <begin position="437"/>
        <end position="457"/>
    </location>
</feature>
<accession>A0A4S5EA34</accession>
<comment type="caution">
    <text evidence="2">The sequence shown here is derived from an EMBL/GenBank/DDBJ whole genome shotgun (WGS) entry which is preliminary data.</text>
</comment>
<feature type="transmembrane region" description="Helical" evidence="1">
    <location>
        <begin position="6"/>
        <end position="26"/>
    </location>
</feature>
<protein>
    <submittedName>
        <fullName evidence="2">Uncharacterized protein</fullName>
    </submittedName>
</protein>
<feature type="transmembrane region" description="Helical" evidence="1">
    <location>
        <begin position="372"/>
        <end position="392"/>
    </location>
</feature>
<evidence type="ECO:0000256" key="1">
    <source>
        <dbReference type="SAM" id="Phobius"/>
    </source>
</evidence>
<feature type="transmembrane region" description="Helical" evidence="1">
    <location>
        <begin position="399"/>
        <end position="417"/>
    </location>
</feature>
<dbReference type="Pfam" id="PF20176">
    <property type="entry name" value="DUF6541"/>
    <property type="match status" value="1"/>
</dbReference>
<feature type="transmembrane region" description="Helical" evidence="1">
    <location>
        <begin position="242"/>
        <end position="264"/>
    </location>
</feature>
<dbReference type="EMBL" id="SSWH01000001">
    <property type="protein sequence ID" value="THJ68450.1"/>
    <property type="molecule type" value="Genomic_DNA"/>
</dbReference>
<keyword evidence="3" id="KW-1185">Reference proteome</keyword>
<dbReference type="AlphaFoldDB" id="A0A4S5EA34"/>